<dbReference type="Gene3D" id="3.20.20.140">
    <property type="entry name" value="Metal-dependent hydrolases"/>
    <property type="match status" value="1"/>
</dbReference>
<reference evidence="4" key="1">
    <citation type="journal article" date="2019" name="Int. J. Syst. Evol. Microbiol.">
        <title>The Global Catalogue of Microorganisms (GCM) 10K type strain sequencing project: providing services to taxonomists for standard genome sequencing and annotation.</title>
        <authorList>
            <consortium name="The Broad Institute Genomics Platform"/>
            <consortium name="The Broad Institute Genome Sequencing Center for Infectious Disease"/>
            <person name="Wu L."/>
            <person name="Ma J."/>
        </authorList>
    </citation>
    <scope>NUCLEOTIDE SEQUENCE [LARGE SCALE GENOMIC DNA]</scope>
    <source>
        <strain evidence="4">JCM 11650</strain>
    </source>
</reference>
<dbReference type="SUPFAM" id="SSF51338">
    <property type="entry name" value="Composite domain of metallo-dependent hydrolases"/>
    <property type="match status" value="1"/>
</dbReference>
<keyword evidence="4" id="KW-1185">Reference proteome</keyword>
<keyword evidence="1" id="KW-0378">Hydrolase</keyword>
<feature type="domain" description="Amidohydrolase-related" evidence="2">
    <location>
        <begin position="58"/>
        <end position="410"/>
    </location>
</feature>
<dbReference type="Proteomes" id="UP001597280">
    <property type="component" value="Unassembled WGS sequence"/>
</dbReference>
<dbReference type="InterPro" id="IPR011059">
    <property type="entry name" value="Metal-dep_hydrolase_composite"/>
</dbReference>
<proteinExistence type="predicted"/>
<name>A0ABW4PTL0_9MICO</name>
<evidence type="ECO:0000256" key="1">
    <source>
        <dbReference type="ARBA" id="ARBA00022801"/>
    </source>
</evidence>
<dbReference type="Gene3D" id="2.30.40.10">
    <property type="entry name" value="Urease, subunit C, domain 1"/>
    <property type="match status" value="1"/>
</dbReference>
<dbReference type="SUPFAM" id="SSF51556">
    <property type="entry name" value="Metallo-dependent hydrolases"/>
    <property type="match status" value="1"/>
</dbReference>
<sequence>MSGLEGTRLVVADVIWTGTGDVHTPGVVEIEDGRIAGAGPLHGARPAGPDVVDLGAVVVMPGLVNAHAHTPMSLMRGIGEGHSLLTMEGFLAVLRRAEAHLTEELVPASTSVSCADFIRHGITTFADQYFFAGRIAPAVIASGLRAALAWGIVELGDDDARARELSAATRFAESMQGESEVVRGWLGPHAYFVDNQPEAMIAARDTAARLGVGLHVHYSTSGEEDAYCAEHHGTTSIRQLIAMGMLEVPTILAHCTTVDPAELPLLAGTRAAMAVVPSVAMQSGVPAAPVRAALDAGVNVALGTDNPCNNTNADLFEEMRTLGKLAAFTSRVPNQVTPREILAIATTGGHCALGGGPADGTLAPGGVADLIALPLAQLPRGPVGAQSLESALVYGASGASVTASMVAGRWLMRGGELLTVDAEAARAQQQRDFDTLTARMAAAEGGSHGRE</sequence>
<accession>A0ABW4PTL0</accession>
<comment type="caution">
    <text evidence="3">The sequence shown here is derived from an EMBL/GenBank/DDBJ whole genome shotgun (WGS) entry which is preliminary data.</text>
</comment>
<gene>
    <name evidence="3" type="ORF">ACFSDA_03265</name>
</gene>
<dbReference type="PANTHER" id="PTHR43794">
    <property type="entry name" value="AMINOHYDROLASE SSNA-RELATED"/>
    <property type="match status" value="1"/>
</dbReference>
<dbReference type="Pfam" id="PF01979">
    <property type="entry name" value="Amidohydro_1"/>
    <property type="match status" value="1"/>
</dbReference>
<dbReference type="InterPro" id="IPR050287">
    <property type="entry name" value="MTA/SAH_deaminase"/>
</dbReference>
<dbReference type="PANTHER" id="PTHR43794:SF11">
    <property type="entry name" value="AMIDOHYDROLASE-RELATED DOMAIN-CONTAINING PROTEIN"/>
    <property type="match status" value="1"/>
</dbReference>
<protein>
    <submittedName>
        <fullName evidence="3">Amidohydrolase family protein</fullName>
    </submittedName>
</protein>
<evidence type="ECO:0000313" key="3">
    <source>
        <dbReference type="EMBL" id="MFD1834086.1"/>
    </source>
</evidence>
<dbReference type="InterPro" id="IPR006680">
    <property type="entry name" value="Amidohydro-rel"/>
</dbReference>
<dbReference type="EMBL" id="JBHUFL010000002">
    <property type="protein sequence ID" value="MFD1834086.1"/>
    <property type="molecule type" value="Genomic_DNA"/>
</dbReference>
<evidence type="ECO:0000259" key="2">
    <source>
        <dbReference type="Pfam" id="PF01979"/>
    </source>
</evidence>
<evidence type="ECO:0000313" key="4">
    <source>
        <dbReference type="Proteomes" id="UP001597280"/>
    </source>
</evidence>
<organism evidence="3 4">
    <name type="scientific">Brachybacterium rhamnosum</name>
    <dbReference type="NCBI Taxonomy" id="173361"/>
    <lineage>
        <taxon>Bacteria</taxon>
        <taxon>Bacillati</taxon>
        <taxon>Actinomycetota</taxon>
        <taxon>Actinomycetes</taxon>
        <taxon>Micrococcales</taxon>
        <taxon>Dermabacteraceae</taxon>
        <taxon>Brachybacterium</taxon>
    </lineage>
</organism>
<dbReference type="InterPro" id="IPR032466">
    <property type="entry name" value="Metal_Hydrolase"/>
</dbReference>
<dbReference type="RefSeq" id="WP_343903526.1">
    <property type="nucleotide sequence ID" value="NZ_BAAAIS010000002.1"/>
</dbReference>